<name>A0A428JD23_9BACT</name>
<feature type="domain" description="HNH nuclease" evidence="1">
    <location>
        <begin position="62"/>
        <end position="105"/>
    </location>
</feature>
<protein>
    <submittedName>
        <fullName evidence="2">HNH endonuclease</fullName>
    </submittedName>
</protein>
<keyword evidence="2" id="KW-0255">Endonuclease</keyword>
<proteinExistence type="predicted"/>
<dbReference type="RefSeq" id="WP_125432529.1">
    <property type="nucleotide sequence ID" value="NZ_RWIS01000011.1"/>
</dbReference>
<dbReference type="OrthoDB" id="886862at2"/>
<keyword evidence="3" id="KW-1185">Reference proteome</keyword>
<evidence type="ECO:0000313" key="2">
    <source>
        <dbReference type="EMBL" id="RSK29880.1"/>
    </source>
</evidence>
<dbReference type="GO" id="GO:0004519">
    <property type="term" value="F:endonuclease activity"/>
    <property type="evidence" value="ECO:0007669"/>
    <property type="project" value="UniProtKB-KW"/>
</dbReference>
<dbReference type="InterPro" id="IPR003615">
    <property type="entry name" value="HNH_nuc"/>
</dbReference>
<dbReference type="EMBL" id="RWIS01000011">
    <property type="protein sequence ID" value="RSK29880.1"/>
    <property type="molecule type" value="Genomic_DNA"/>
</dbReference>
<keyword evidence="2" id="KW-0540">Nuclease</keyword>
<comment type="caution">
    <text evidence="2">The sequence shown here is derived from an EMBL/GenBank/DDBJ whole genome shotgun (WGS) entry which is preliminary data.</text>
</comment>
<gene>
    <name evidence="2" type="ORF">EI290_16225</name>
</gene>
<dbReference type="Gene3D" id="3.90.75.20">
    <property type="match status" value="1"/>
</dbReference>
<dbReference type="SUPFAM" id="SSF54060">
    <property type="entry name" value="His-Me finger endonucleases"/>
    <property type="match status" value="1"/>
</dbReference>
<sequence>MHKIIQPDLDPPFKVGYALYYPPKRVQNFWDSVKKEDRCWVWQRGLNRTGYGQFCVFGSNIYAHRFSYSLHFGPIPDGMVICHKCDNPSCVRPEHLFLGTYSDNTQDAVQKGRWIQSRNFLKENFHRPVLIAA</sequence>
<reference evidence="2 3" key="1">
    <citation type="submission" date="2018-12" db="EMBL/GenBank/DDBJ databases">
        <authorList>
            <person name="Feng G."/>
            <person name="Zhu H."/>
        </authorList>
    </citation>
    <scope>NUCLEOTIDE SEQUENCE [LARGE SCALE GENOMIC DNA]</scope>
    <source>
        <strain evidence="2 3">9PBR-2</strain>
    </source>
</reference>
<keyword evidence="2" id="KW-0378">Hydrolase</keyword>
<dbReference type="InterPro" id="IPR044925">
    <property type="entry name" value="His-Me_finger_sf"/>
</dbReference>
<accession>A0A428JD23</accession>
<evidence type="ECO:0000259" key="1">
    <source>
        <dbReference type="Pfam" id="PF13392"/>
    </source>
</evidence>
<evidence type="ECO:0000313" key="3">
    <source>
        <dbReference type="Proteomes" id="UP000280066"/>
    </source>
</evidence>
<dbReference type="AlphaFoldDB" id="A0A428JD23"/>
<dbReference type="Pfam" id="PF13392">
    <property type="entry name" value="HNH_3"/>
    <property type="match status" value="1"/>
</dbReference>
<organism evidence="2 3">
    <name type="scientific">Hymenobacter metallilatus</name>
    <dbReference type="NCBI Taxonomy" id="2493666"/>
    <lineage>
        <taxon>Bacteria</taxon>
        <taxon>Pseudomonadati</taxon>
        <taxon>Bacteroidota</taxon>
        <taxon>Cytophagia</taxon>
        <taxon>Cytophagales</taxon>
        <taxon>Hymenobacteraceae</taxon>
        <taxon>Hymenobacter</taxon>
    </lineage>
</organism>
<dbReference type="Proteomes" id="UP000280066">
    <property type="component" value="Unassembled WGS sequence"/>
</dbReference>